<sequence length="68" mass="7864">MQKIELPEPFVQYLIKQPEQGMGYQIVDIALKNGRKYSGLRVLNCSLLLIDEEENILPDDIFEVNVNQ</sequence>
<keyword evidence="2" id="KW-1185">Reference proteome</keyword>
<reference evidence="1 2" key="1">
    <citation type="submission" date="2019-09" db="EMBL/GenBank/DDBJ databases">
        <title>Genome sequence of Adhaeribacter sp. M2.</title>
        <authorList>
            <person name="Srinivasan S."/>
        </authorList>
    </citation>
    <scope>NUCLEOTIDE SEQUENCE [LARGE SCALE GENOMIC DNA]</scope>
    <source>
        <strain evidence="1 2">M2</strain>
    </source>
</reference>
<dbReference type="AlphaFoldDB" id="A0A5N1IWV6"/>
<proteinExistence type="predicted"/>
<comment type="caution">
    <text evidence="1">The sequence shown here is derived from an EMBL/GenBank/DDBJ whole genome shotgun (WGS) entry which is preliminary data.</text>
</comment>
<gene>
    <name evidence="1" type="ORF">F0P94_08420</name>
</gene>
<protein>
    <submittedName>
        <fullName evidence="1">Uncharacterized protein</fullName>
    </submittedName>
</protein>
<dbReference type="Proteomes" id="UP000326570">
    <property type="component" value="Unassembled WGS sequence"/>
</dbReference>
<dbReference type="RefSeq" id="WP_150903443.1">
    <property type="nucleotide sequence ID" value="NZ_VTWT01000004.1"/>
</dbReference>
<name>A0A5N1IWV6_9BACT</name>
<accession>A0A5N1IWV6</accession>
<organism evidence="1 2">
    <name type="scientific">Adhaeribacter soli</name>
    <dbReference type="NCBI Taxonomy" id="2607655"/>
    <lineage>
        <taxon>Bacteria</taxon>
        <taxon>Pseudomonadati</taxon>
        <taxon>Bacteroidota</taxon>
        <taxon>Cytophagia</taxon>
        <taxon>Cytophagales</taxon>
        <taxon>Hymenobacteraceae</taxon>
        <taxon>Adhaeribacter</taxon>
    </lineage>
</organism>
<evidence type="ECO:0000313" key="2">
    <source>
        <dbReference type="Proteomes" id="UP000326570"/>
    </source>
</evidence>
<evidence type="ECO:0000313" key="1">
    <source>
        <dbReference type="EMBL" id="KAA9338810.1"/>
    </source>
</evidence>
<dbReference type="EMBL" id="VTWT01000004">
    <property type="protein sequence ID" value="KAA9338810.1"/>
    <property type="molecule type" value="Genomic_DNA"/>
</dbReference>